<evidence type="ECO:0000256" key="3">
    <source>
        <dbReference type="ARBA" id="ARBA00022676"/>
    </source>
</evidence>
<comment type="caution">
    <text evidence="12">The sequence shown here is derived from an EMBL/GenBank/DDBJ whole genome shotgun (WGS) entry which is preliminary data.</text>
</comment>
<evidence type="ECO:0000256" key="10">
    <source>
        <dbReference type="ARBA" id="ARBA00023157"/>
    </source>
</evidence>
<evidence type="ECO:0000256" key="7">
    <source>
        <dbReference type="ARBA" id="ARBA00022989"/>
    </source>
</evidence>
<keyword evidence="4" id="KW-0808">Transferase</keyword>
<evidence type="ECO:0000313" key="12">
    <source>
        <dbReference type="EMBL" id="KAJ3584195.1"/>
    </source>
</evidence>
<dbReference type="AlphaFoldDB" id="A0A9Q0DBW3"/>
<organism evidence="12 13">
    <name type="scientific">Muraenolepis orangiensis</name>
    <name type="common">Patagonian moray cod</name>
    <dbReference type="NCBI Taxonomy" id="630683"/>
    <lineage>
        <taxon>Eukaryota</taxon>
        <taxon>Metazoa</taxon>
        <taxon>Chordata</taxon>
        <taxon>Craniata</taxon>
        <taxon>Vertebrata</taxon>
        <taxon>Euteleostomi</taxon>
        <taxon>Actinopterygii</taxon>
        <taxon>Neopterygii</taxon>
        <taxon>Teleostei</taxon>
        <taxon>Neoteleostei</taxon>
        <taxon>Acanthomorphata</taxon>
        <taxon>Zeiogadaria</taxon>
        <taxon>Gadariae</taxon>
        <taxon>Gadiformes</taxon>
        <taxon>Muraenolepidoidei</taxon>
        <taxon>Muraenolepididae</taxon>
        <taxon>Muraenolepis</taxon>
    </lineage>
</organism>
<dbReference type="PANTHER" id="PTHR46032">
    <property type="entry name" value="ALPHA-2,3-SIALYLTRANSFERASE ST3GAL I ISOFORM X1"/>
    <property type="match status" value="1"/>
</dbReference>
<comment type="subcellular location">
    <subcellularLocation>
        <location evidence="1">Golgi apparatus membrane</location>
        <topology evidence="1">Single-pass type II membrane protein</topology>
    </subcellularLocation>
</comment>
<evidence type="ECO:0000256" key="11">
    <source>
        <dbReference type="ARBA" id="ARBA00023180"/>
    </source>
</evidence>
<dbReference type="FunFam" id="3.90.1480.20:FF:000015">
    <property type="entry name" value="Lactosylceramide alpha-2,3-sialyltransferase"/>
    <property type="match status" value="1"/>
</dbReference>
<dbReference type="GO" id="GO:0097503">
    <property type="term" value="P:sialylation"/>
    <property type="evidence" value="ECO:0007669"/>
    <property type="project" value="TreeGrafter"/>
</dbReference>
<dbReference type="GO" id="GO:0003836">
    <property type="term" value="F:beta-galactoside (CMP) alpha-2,3-sialyltransferase activity"/>
    <property type="evidence" value="ECO:0007669"/>
    <property type="project" value="TreeGrafter"/>
</dbReference>
<keyword evidence="11" id="KW-0325">Glycoprotein</keyword>
<keyword evidence="8" id="KW-0333">Golgi apparatus</keyword>
<evidence type="ECO:0000256" key="5">
    <source>
        <dbReference type="ARBA" id="ARBA00022692"/>
    </source>
</evidence>
<dbReference type="InterPro" id="IPR001675">
    <property type="entry name" value="Glyco_trans_29"/>
</dbReference>
<reference evidence="12" key="1">
    <citation type="submission" date="2022-07" db="EMBL/GenBank/DDBJ databases">
        <title>Chromosome-level genome of Muraenolepis orangiensis.</title>
        <authorList>
            <person name="Kim J."/>
        </authorList>
    </citation>
    <scope>NUCLEOTIDE SEQUENCE</scope>
    <source>
        <strain evidence="12">KU_S4_2022</strain>
        <tissue evidence="12">Muscle</tissue>
    </source>
</reference>
<evidence type="ECO:0000256" key="1">
    <source>
        <dbReference type="ARBA" id="ARBA00004323"/>
    </source>
</evidence>
<keyword evidence="13" id="KW-1185">Reference proteome</keyword>
<keyword evidence="5" id="KW-0812">Transmembrane</keyword>
<dbReference type="OrthoDB" id="10264956at2759"/>
<keyword evidence="7" id="KW-1133">Transmembrane helix</keyword>
<evidence type="ECO:0000313" key="13">
    <source>
        <dbReference type="Proteomes" id="UP001148018"/>
    </source>
</evidence>
<dbReference type="InterPro" id="IPR051757">
    <property type="entry name" value="Beta-gal_alpha2-3_sialyltrans"/>
</dbReference>
<protein>
    <submittedName>
        <fullName evidence="12">Uncharacterized protein</fullName>
    </submittedName>
</protein>
<evidence type="ECO:0000256" key="9">
    <source>
        <dbReference type="ARBA" id="ARBA00023136"/>
    </source>
</evidence>
<evidence type="ECO:0000256" key="8">
    <source>
        <dbReference type="ARBA" id="ARBA00023034"/>
    </source>
</evidence>
<sequence length="284" mass="32388">MDVLELFPEQESFMDSRPGRCRTCAVVGNSNNLLGSHYGAEIDFHDVVMRFNRARIVGYEEDVGNKTTLQLMYPASSMDLDNNTHLMFVPFKTHDLQWLVSAFTPHSIKQFNRARIVGYEEDVGNKTTLQLMYPESAVDLNNNTHLMFVPFKTLDLQWLVRAFTPHSIKQFNRARIVGYEEDVGNKTTLQLMYPESAVDLNNNTHLMFVPFKTHDLQWLVSAFTTHSVKQYVFTNGIKTNVCYLDFMKAFNKVPCVSIGIESKSISTEFQAVSSAVVMTDSNIV</sequence>
<dbReference type="EMBL" id="JANIIK010000119">
    <property type="protein sequence ID" value="KAJ3584195.1"/>
    <property type="molecule type" value="Genomic_DNA"/>
</dbReference>
<dbReference type="Proteomes" id="UP001148018">
    <property type="component" value="Unassembled WGS sequence"/>
</dbReference>
<dbReference type="PANTHER" id="PTHR46032:SF6">
    <property type="entry name" value="CMP-N-ACETYLNEURAMINATE-BETA-GALACTOSAMIDE-ALPHA-2,3-SIALYLTRANSFERASE 1"/>
    <property type="match status" value="1"/>
</dbReference>
<dbReference type="GO" id="GO:0000139">
    <property type="term" value="C:Golgi membrane"/>
    <property type="evidence" value="ECO:0007669"/>
    <property type="project" value="UniProtKB-SubCell"/>
</dbReference>
<evidence type="ECO:0000256" key="4">
    <source>
        <dbReference type="ARBA" id="ARBA00022679"/>
    </source>
</evidence>
<evidence type="ECO:0000256" key="6">
    <source>
        <dbReference type="ARBA" id="ARBA00022968"/>
    </source>
</evidence>
<dbReference type="InterPro" id="IPR038578">
    <property type="entry name" value="GT29-like_sf"/>
</dbReference>
<keyword evidence="3" id="KW-0328">Glycosyltransferase</keyword>
<dbReference type="Gene3D" id="3.90.1480.20">
    <property type="entry name" value="Glycosyl transferase family 29"/>
    <property type="match status" value="3"/>
</dbReference>
<keyword evidence="10" id="KW-1015">Disulfide bond</keyword>
<keyword evidence="9" id="KW-0472">Membrane</keyword>
<keyword evidence="6" id="KW-0735">Signal-anchor</keyword>
<name>A0A9Q0DBW3_9TELE</name>
<evidence type="ECO:0000256" key="2">
    <source>
        <dbReference type="ARBA" id="ARBA00006003"/>
    </source>
</evidence>
<accession>A0A9Q0DBW3</accession>
<dbReference type="Pfam" id="PF00777">
    <property type="entry name" value="Glyco_transf_29"/>
    <property type="match status" value="3"/>
</dbReference>
<comment type="similarity">
    <text evidence="2">Belongs to the glycosyltransferase 29 family.</text>
</comment>
<proteinExistence type="inferred from homology"/>
<gene>
    <name evidence="12" type="ORF">NHX12_014691</name>
</gene>